<dbReference type="PROSITE" id="PS50016">
    <property type="entry name" value="ZF_PHD_2"/>
    <property type="match status" value="1"/>
</dbReference>
<dbReference type="SUPFAM" id="SSF57903">
    <property type="entry name" value="FYVE/PHD zinc finger"/>
    <property type="match status" value="1"/>
</dbReference>
<organism evidence="7 8">
    <name type="scientific">Caenorhabditis tropicalis</name>
    <dbReference type="NCBI Taxonomy" id="1561998"/>
    <lineage>
        <taxon>Eukaryota</taxon>
        <taxon>Metazoa</taxon>
        <taxon>Ecdysozoa</taxon>
        <taxon>Nematoda</taxon>
        <taxon>Chromadorea</taxon>
        <taxon>Rhabditida</taxon>
        <taxon>Rhabditina</taxon>
        <taxon>Rhabditomorpha</taxon>
        <taxon>Rhabditoidea</taxon>
        <taxon>Rhabditidae</taxon>
        <taxon>Peloderinae</taxon>
        <taxon>Caenorhabditis</taxon>
    </lineage>
</organism>
<evidence type="ECO:0000313" key="7">
    <source>
        <dbReference type="Proteomes" id="UP000095282"/>
    </source>
</evidence>
<dbReference type="eggNOG" id="KOG1973">
    <property type="taxonomic scope" value="Eukaryota"/>
</dbReference>
<keyword evidence="7" id="KW-1185">Reference proteome</keyword>
<feature type="region of interest" description="Disordered" evidence="5">
    <location>
        <begin position="136"/>
        <end position="160"/>
    </location>
</feature>
<dbReference type="WBParaSite" id="Csp11.Scaffold629.g13629.t1">
    <property type="protein sequence ID" value="Csp11.Scaffold629.g13629.t1"/>
    <property type="gene ID" value="Csp11.Scaffold629.g13629"/>
</dbReference>
<evidence type="ECO:0000256" key="2">
    <source>
        <dbReference type="ARBA" id="ARBA00022771"/>
    </source>
</evidence>
<dbReference type="Gene3D" id="3.30.40.10">
    <property type="entry name" value="Zinc/RING finger domain, C3HC4 (zinc finger)"/>
    <property type="match status" value="1"/>
</dbReference>
<dbReference type="AlphaFoldDB" id="A0A1I7U0H4"/>
<reference evidence="8" key="1">
    <citation type="submission" date="2016-11" db="UniProtKB">
        <authorList>
            <consortium name="WormBaseParasite"/>
        </authorList>
    </citation>
    <scope>IDENTIFICATION</scope>
</reference>
<evidence type="ECO:0000256" key="5">
    <source>
        <dbReference type="SAM" id="MobiDB-lite"/>
    </source>
</evidence>
<evidence type="ECO:0000259" key="6">
    <source>
        <dbReference type="PROSITE" id="PS50016"/>
    </source>
</evidence>
<proteinExistence type="predicted"/>
<dbReference type="Proteomes" id="UP000095282">
    <property type="component" value="Unplaced"/>
</dbReference>
<dbReference type="InterPro" id="IPR019787">
    <property type="entry name" value="Znf_PHD-finger"/>
</dbReference>
<dbReference type="InterPro" id="IPR011011">
    <property type="entry name" value="Znf_FYVE_PHD"/>
</dbReference>
<feature type="compositionally biased region" description="Basic residues" evidence="5">
    <location>
        <begin position="145"/>
        <end position="158"/>
    </location>
</feature>
<dbReference type="CDD" id="cd15517">
    <property type="entry name" value="PHD_TCF19_like"/>
    <property type="match status" value="1"/>
</dbReference>
<dbReference type="STRING" id="1561998.A0A1I7U0H4"/>
<keyword evidence="3" id="KW-0862">Zinc</keyword>
<accession>A0A1I7U0H4</accession>
<keyword evidence="2 4" id="KW-0863">Zinc-finger</keyword>
<evidence type="ECO:0000256" key="3">
    <source>
        <dbReference type="ARBA" id="ARBA00022833"/>
    </source>
</evidence>
<dbReference type="InterPro" id="IPR013083">
    <property type="entry name" value="Znf_RING/FYVE/PHD"/>
</dbReference>
<dbReference type="InterPro" id="IPR001965">
    <property type="entry name" value="Znf_PHD"/>
</dbReference>
<name>A0A1I7U0H4_9PELO</name>
<evidence type="ECO:0000256" key="1">
    <source>
        <dbReference type="ARBA" id="ARBA00022723"/>
    </source>
</evidence>
<dbReference type="SMART" id="SM00249">
    <property type="entry name" value="PHD"/>
    <property type="match status" value="1"/>
</dbReference>
<dbReference type="GO" id="GO:0008270">
    <property type="term" value="F:zinc ion binding"/>
    <property type="evidence" value="ECO:0007669"/>
    <property type="project" value="UniProtKB-KW"/>
</dbReference>
<sequence>MSGDEPGPSNGPVKGENFRIKGIFDFLCDGPFTVLDQALADAERYPECSKIYAGRMLAAPSSLLRPCKMCCGVTSTDGSLTDNSRNYTPEEIENMTDTCPAHIEDERKEERLLAKAVLEARLAKKVKQEQTRLAKEAKQAEKMKNQKNLRNKKAKRKTKVPEIEVQPIKMEIDEDDIDDYIYETKKAKKKKKQWFCPECSKSAKYGSCGCVGCGEWYHFACAGFRNLKDIPSSWTCQYCLNY</sequence>
<keyword evidence="1" id="KW-0479">Metal-binding</keyword>
<evidence type="ECO:0000313" key="8">
    <source>
        <dbReference type="WBParaSite" id="Csp11.Scaffold629.g13629.t1"/>
    </source>
</evidence>
<protein>
    <submittedName>
        <fullName evidence="8">PHD-type domain-containing protein</fullName>
    </submittedName>
</protein>
<feature type="domain" description="PHD-type" evidence="6">
    <location>
        <begin position="193"/>
        <end position="242"/>
    </location>
</feature>
<evidence type="ECO:0000256" key="4">
    <source>
        <dbReference type="PROSITE-ProRule" id="PRU00146"/>
    </source>
</evidence>